<accession>A0ABP7JQ83</accession>
<sequence>MTSDTCPNDPTVPPTAVALVPAPPGEVPLRAPADTWALVVTTVRLTLPQQTDTPPPALAAELFAGVWLPVPPPAEVHRGDVAVRLHPPADGDPARTDVEVLTATPQCWRTVHTLPGVDTHWPHDVAAVVVNWMRALADEAERKVGLRLFSSSIGRAVDPMLPGPDTPDALTQMIDSGLVAVGEQLGWNGHTATVGPGGALVHGTEPALRFPSAVSALATWLARPATVNGWYLWRRTHDDRPLVELRAELATASRSAER</sequence>
<keyword evidence="2" id="KW-1185">Reference proteome</keyword>
<evidence type="ECO:0000313" key="2">
    <source>
        <dbReference type="Proteomes" id="UP001501624"/>
    </source>
</evidence>
<proteinExistence type="predicted"/>
<dbReference type="RefSeq" id="WP_237337592.1">
    <property type="nucleotide sequence ID" value="NZ_BAABCM010000019.1"/>
</dbReference>
<dbReference type="EMBL" id="BAABCM010000019">
    <property type="protein sequence ID" value="GAA3850759.1"/>
    <property type="molecule type" value="Genomic_DNA"/>
</dbReference>
<evidence type="ECO:0008006" key="3">
    <source>
        <dbReference type="Google" id="ProtNLM"/>
    </source>
</evidence>
<comment type="caution">
    <text evidence="1">The sequence shown here is derived from an EMBL/GenBank/DDBJ whole genome shotgun (WGS) entry which is preliminary data.</text>
</comment>
<name>A0ABP7JQ83_9PSEU</name>
<evidence type="ECO:0000313" key="1">
    <source>
        <dbReference type="EMBL" id="GAA3850759.1"/>
    </source>
</evidence>
<gene>
    <name evidence="1" type="ORF">GCM10022380_81060</name>
</gene>
<reference evidence="2" key="1">
    <citation type="journal article" date="2019" name="Int. J. Syst. Evol. Microbiol.">
        <title>The Global Catalogue of Microorganisms (GCM) 10K type strain sequencing project: providing services to taxonomists for standard genome sequencing and annotation.</title>
        <authorList>
            <consortium name="The Broad Institute Genomics Platform"/>
            <consortium name="The Broad Institute Genome Sequencing Center for Infectious Disease"/>
            <person name="Wu L."/>
            <person name="Ma J."/>
        </authorList>
    </citation>
    <scope>NUCLEOTIDE SEQUENCE [LARGE SCALE GENOMIC DNA]</scope>
    <source>
        <strain evidence="2">JCM 17017</strain>
    </source>
</reference>
<dbReference type="Proteomes" id="UP001501624">
    <property type="component" value="Unassembled WGS sequence"/>
</dbReference>
<organism evidence="1 2">
    <name type="scientific">Amycolatopsis tucumanensis</name>
    <dbReference type="NCBI Taxonomy" id="401106"/>
    <lineage>
        <taxon>Bacteria</taxon>
        <taxon>Bacillati</taxon>
        <taxon>Actinomycetota</taxon>
        <taxon>Actinomycetes</taxon>
        <taxon>Pseudonocardiales</taxon>
        <taxon>Pseudonocardiaceae</taxon>
        <taxon>Amycolatopsis</taxon>
    </lineage>
</organism>
<protein>
    <recommendedName>
        <fullName evidence="3">RAMA domain-containing protein</fullName>
    </recommendedName>
</protein>